<dbReference type="Gramene" id="mRNA:HanXRQr2_Chr11g0512521">
    <property type="protein sequence ID" value="CDS:HanXRQr2_Chr11g0512521.1"/>
    <property type="gene ID" value="HanXRQr2_Chr11g0512521"/>
</dbReference>
<reference evidence="1" key="2">
    <citation type="submission" date="2020-06" db="EMBL/GenBank/DDBJ databases">
        <title>Helianthus annuus Genome sequencing and assembly Release 2.</title>
        <authorList>
            <person name="Gouzy J."/>
            <person name="Langlade N."/>
            <person name="Munos S."/>
        </authorList>
    </citation>
    <scope>NUCLEOTIDE SEQUENCE</scope>
    <source>
        <tissue evidence="1">Leaves</tissue>
    </source>
</reference>
<keyword evidence="2" id="KW-1185">Reference proteome</keyword>
<evidence type="ECO:0000313" key="2">
    <source>
        <dbReference type="Proteomes" id="UP000215914"/>
    </source>
</evidence>
<reference evidence="1" key="1">
    <citation type="journal article" date="2017" name="Nature">
        <title>The sunflower genome provides insights into oil metabolism, flowering and Asterid evolution.</title>
        <authorList>
            <person name="Badouin H."/>
            <person name="Gouzy J."/>
            <person name="Grassa C.J."/>
            <person name="Murat F."/>
            <person name="Staton S.E."/>
            <person name="Cottret L."/>
            <person name="Lelandais-Briere C."/>
            <person name="Owens G.L."/>
            <person name="Carrere S."/>
            <person name="Mayjonade B."/>
            <person name="Legrand L."/>
            <person name="Gill N."/>
            <person name="Kane N.C."/>
            <person name="Bowers J.E."/>
            <person name="Hubner S."/>
            <person name="Bellec A."/>
            <person name="Berard A."/>
            <person name="Berges H."/>
            <person name="Blanchet N."/>
            <person name="Boniface M.C."/>
            <person name="Brunel D."/>
            <person name="Catrice O."/>
            <person name="Chaidir N."/>
            <person name="Claudel C."/>
            <person name="Donnadieu C."/>
            <person name="Faraut T."/>
            <person name="Fievet G."/>
            <person name="Helmstetter N."/>
            <person name="King M."/>
            <person name="Knapp S.J."/>
            <person name="Lai Z."/>
            <person name="Le Paslier M.C."/>
            <person name="Lippi Y."/>
            <person name="Lorenzon L."/>
            <person name="Mandel J.R."/>
            <person name="Marage G."/>
            <person name="Marchand G."/>
            <person name="Marquand E."/>
            <person name="Bret-Mestries E."/>
            <person name="Morien E."/>
            <person name="Nambeesan S."/>
            <person name="Nguyen T."/>
            <person name="Pegot-Espagnet P."/>
            <person name="Pouilly N."/>
            <person name="Raftis F."/>
            <person name="Sallet E."/>
            <person name="Schiex T."/>
            <person name="Thomas J."/>
            <person name="Vandecasteele C."/>
            <person name="Vares D."/>
            <person name="Vear F."/>
            <person name="Vautrin S."/>
            <person name="Crespi M."/>
            <person name="Mangin B."/>
            <person name="Burke J.M."/>
            <person name="Salse J."/>
            <person name="Munos S."/>
            <person name="Vincourt P."/>
            <person name="Rieseberg L.H."/>
            <person name="Langlade N.B."/>
        </authorList>
    </citation>
    <scope>NUCLEOTIDE SEQUENCE</scope>
    <source>
        <tissue evidence="1">Leaves</tissue>
    </source>
</reference>
<sequence>MGRLHLAVRVIEADEKVLEQPCDGDAPNSEFQKKDSSCKSLEKSKEIKQIILNRLMSKGKERLAYGFTSRVLMWHKFGLGAFWFPRFGLTM</sequence>
<accession>A0A9K3HSS3</accession>
<gene>
    <name evidence="1" type="ORF">HanXRQr2_Chr11g0512521</name>
</gene>
<dbReference type="Proteomes" id="UP000215914">
    <property type="component" value="Unassembled WGS sequence"/>
</dbReference>
<organism evidence="1 2">
    <name type="scientific">Helianthus annuus</name>
    <name type="common">Common sunflower</name>
    <dbReference type="NCBI Taxonomy" id="4232"/>
    <lineage>
        <taxon>Eukaryota</taxon>
        <taxon>Viridiplantae</taxon>
        <taxon>Streptophyta</taxon>
        <taxon>Embryophyta</taxon>
        <taxon>Tracheophyta</taxon>
        <taxon>Spermatophyta</taxon>
        <taxon>Magnoliopsida</taxon>
        <taxon>eudicotyledons</taxon>
        <taxon>Gunneridae</taxon>
        <taxon>Pentapetalae</taxon>
        <taxon>asterids</taxon>
        <taxon>campanulids</taxon>
        <taxon>Asterales</taxon>
        <taxon>Asteraceae</taxon>
        <taxon>Asteroideae</taxon>
        <taxon>Heliantheae alliance</taxon>
        <taxon>Heliantheae</taxon>
        <taxon>Helianthus</taxon>
    </lineage>
</organism>
<dbReference type="EMBL" id="MNCJ02000326">
    <property type="protein sequence ID" value="KAF5783842.1"/>
    <property type="molecule type" value="Genomic_DNA"/>
</dbReference>
<protein>
    <submittedName>
        <fullName evidence="1">Uncharacterized protein</fullName>
    </submittedName>
</protein>
<comment type="caution">
    <text evidence="1">The sequence shown here is derived from an EMBL/GenBank/DDBJ whole genome shotgun (WGS) entry which is preliminary data.</text>
</comment>
<evidence type="ECO:0000313" key="1">
    <source>
        <dbReference type="EMBL" id="KAF5783842.1"/>
    </source>
</evidence>
<proteinExistence type="predicted"/>
<name>A0A9K3HSS3_HELAN</name>
<dbReference type="AlphaFoldDB" id="A0A9K3HSS3"/>